<evidence type="ECO:0000313" key="4">
    <source>
        <dbReference type="EMBL" id="GIG10713.1"/>
    </source>
</evidence>
<feature type="transmembrane region" description="Helical" evidence="2">
    <location>
        <begin position="86"/>
        <end position="112"/>
    </location>
</feature>
<feature type="compositionally biased region" description="Pro residues" evidence="1">
    <location>
        <begin position="19"/>
        <end position="30"/>
    </location>
</feature>
<evidence type="ECO:0000256" key="2">
    <source>
        <dbReference type="SAM" id="Phobius"/>
    </source>
</evidence>
<dbReference type="Pfam" id="PF13828">
    <property type="entry name" value="DUF4190"/>
    <property type="match status" value="1"/>
</dbReference>
<keyword evidence="2" id="KW-1133">Transmembrane helix</keyword>
<dbReference type="RefSeq" id="WP_203698675.1">
    <property type="nucleotide sequence ID" value="NZ_BAAALC010000010.1"/>
</dbReference>
<gene>
    <name evidence="4" type="ORF">Cco03nite_74130</name>
</gene>
<dbReference type="AlphaFoldDB" id="A0A8J3PBT9"/>
<dbReference type="EMBL" id="BONI01000098">
    <property type="protein sequence ID" value="GIG10713.1"/>
    <property type="molecule type" value="Genomic_DNA"/>
</dbReference>
<organism evidence="4 5">
    <name type="scientific">Catellatospora coxensis</name>
    <dbReference type="NCBI Taxonomy" id="310354"/>
    <lineage>
        <taxon>Bacteria</taxon>
        <taxon>Bacillati</taxon>
        <taxon>Actinomycetota</taxon>
        <taxon>Actinomycetes</taxon>
        <taxon>Micromonosporales</taxon>
        <taxon>Micromonosporaceae</taxon>
        <taxon>Catellatospora</taxon>
    </lineage>
</organism>
<evidence type="ECO:0000256" key="1">
    <source>
        <dbReference type="SAM" id="MobiDB-lite"/>
    </source>
</evidence>
<evidence type="ECO:0000313" key="5">
    <source>
        <dbReference type="Proteomes" id="UP000630887"/>
    </source>
</evidence>
<dbReference type="InterPro" id="IPR025241">
    <property type="entry name" value="DUF4190"/>
</dbReference>
<evidence type="ECO:0000259" key="3">
    <source>
        <dbReference type="Pfam" id="PF13828"/>
    </source>
</evidence>
<proteinExistence type="predicted"/>
<reference evidence="4 5" key="1">
    <citation type="submission" date="2021-01" db="EMBL/GenBank/DDBJ databases">
        <title>Whole genome shotgun sequence of Catellatospora coxensis NBRC 107359.</title>
        <authorList>
            <person name="Komaki H."/>
            <person name="Tamura T."/>
        </authorList>
    </citation>
    <scope>NUCLEOTIDE SEQUENCE [LARGE SCALE GENOMIC DNA]</scope>
    <source>
        <strain evidence="4 5">NBRC 107359</strain>
    </source>
</reference>
<name>A0A8J3PBT9_9ACTN</name>
<protein>
    <recommendedName>
        <fullName evidence="3">DUF4190 domain-containing protein</fullName>
    </recommendedName>
</protein>
<keyword evidence="2" id="KW-0812">Transmembrane</keyword>
<comment type="caution">
    <text evidence="4">The sequence shown here is derived from an EMBL/GenBank/DDBJ whole genome shotgun (WGS) entry which is preliminary data.</text>
</comment>
<keyword evidence="5" id="KW-1185">Reference proteome</keyword>
<keyword evidence="2" id="KW-0472">Membrane</keyword>
<accession>A0A8J3PBT9</accession>
<feature type="region of interest" description="Disordered" evidence="1">
    <location>
        <begin position="1"/>
        <end position="41"/>
    </location>
</feature>
<feature type="domain" description="DUF4190" evidence="3">
    <location>
        <begin position="85"/>
        <end position="151"/>
    </location>
</feature>
<sequence length="180" mass="18368">MTYPPPASPDPFSQQPDPYAAPPAPNPYSPQPAADPYAVPPVSADPYAAPAVSGAPYSPQPTGAYGVPYTPYPAAGPATPGTNGMAIASMVLGIVGLLLCWCYGIGALPGLIGAILGHISQKQIRERQQEGKGLAITGIITGWSAVALTVIGVAIIAIIIANDPTFWDAVQNGSSSSDWD</sequence>
<dbReference type="Proteomes" id="UP000630887">
    <property type="component" value="Unassembled WGS sequence"/>
</dbReference>
<feature type="transmembrane region" description="Helical" evidence="2">
    <location>
        <begin position="133"/>
        <end position="161"/>
    </location>
</feature>